<dbReference type="GO" id="GO:0016887">
    <property type="term" value="F:ATP hydrolysis activity"/>
    <property type="evidence" value="ECO:0007669"/>
    <property type="project" value="InterPro"/>
</dbReference>
<dbReference type="InterPro" id="IPR051120">
    <property type="entry name" value="ABC_AA/LPS_Transport"/>
</dbReference>
<dbReference type="InterPro" id="IPR003593">
    <property type="entry name" value="AAA+_ATPase"/>
</dbReference>
<dbReference type="PROSITE" id="PS50893">
    <property type="entry name" value="ABC_TRANSPORTER_2"/>
    <property type="match status" value="1"/>
</dbReference>
<accession>H0F298</accession>
<evidence type="ECO:0000259" key="5">
    <source>
        <dbReference type="PROSITE" id="PS50893"/>
    </source>
</evidence>
<dbReference type="eggNOG" id="COG0411">
    <property type="taxonomic scope" value="Bacteria"/>
</dbReference>
<proteinExistence type="predicted"/>
<keyword evidence="2" id="KW-1003">Cell membrane</keyword>
<evidence type="ECO:0000256" key="4">
    <source>
        <dbReference type="ARBA" id="ARBA00022840"/>
    </source>
</evidence>
<dbReference type="InterPro" id="IPR003439">
    <property type="entry name" value="ABC_transporter-like_ATP-bd"/>
</dbReference>
<comment type="caution">
    <text evidence="6">The sequence shown here is derived from an EMBL/GenBank/DDBJ whole genome shotgun (WGS) entry which is preliminary data.</text>
</comment>
<evidence type="ECO:0000256" key="3">
    <source>
        <dbReference type="ARBA" id="ARBA00022741"/>
    </source>
</evidence>
<dbReference type="PANTHER" id="PTHR45772:SF1">
    <property type="entry name" value="ABC TRANSPORTER ATP-BINDING PROTEIN"/>
    <property type="match status" value="1"/>
</dbReference>
<dbReference type="PATRIC" id="fig|477184.5.peg.872"/>
<dbReference type="SMART" id="SM00382">
    <property type="entry name" value="AAA"/>
    <property type="match status" value="1"/>
</dbReference>
<dbReference type="EMBL" id="AGUF01000021">
    <property type="protein sequence ID" value="EHK67509.1"/>
    <property type="molecule type" value="Genomic_DNA"/>
</dbReference>
<dbReference type="STRING" id="477184.KYC_04422"/>
<keyword evidence="3" id="KW-0547">Nucleotide-binding</keyword>
<name>H0F298_9BURK</name>
<dbReference type="Pfam" id="PF00005">
    <property type="entry name" value="ABC_tran"/>
    <property type="match status" value="1"/>
</dbReference>
<keyword evidence="7" id="KW-1185">Reference proteome</keyword>
<reference evidence="6 7" key="1">
    <citation type="journal article" date="2012" name="J. Bacteriol.">
        <title>Genome sequence of the highly efficient arsenite-oxidizing bacterium Achromobacter arsenitoxydans SY8.</title>
        <authorList>
            <person name="Li X."/>
            <person name="Hu Y."/>
            <person name="Gong J."/>
            <person name="Lin Y."/>
            <person name="Johnstone L."/>
            <person name="Rensing C."/>
            <person name="Wang G."/>
        </authorList>
    </citation>
    <scope>NUCLEOTIDE SEQUENCE [LARGE SCALE GENOMIC DNA]</scope>
    <source>
        <strain evidence="6 7">SY8</strain>
    </source>
</reference>
<evidence type="ECO:0000256" key="2">
    <source>
        <dbReference type="ARBA" id="ARBA00022475"/>
    </source>
</evidence>
<sequence>MVDQSDRPALLEADGVTLAFGGVKALTSVGFRVAPGSITTVIGPNGAGKTSLFNTISGFYKPASGQIRFEGRDITRVPAPERARLGLARSFQNIALFRGMTVLDNIKLGRHAHLRTNVLEALFYLGRARREEMALRADIEERIIDFLEIDHIRHAPVAALSYGLQKRVELARALAMNPKVLMLDEPVAGMNREETDDMARFILDARSEWGLTVLMVEHDMGMVMDLSDHVVVLNFGQVIADGTPSEVQANPEVIKAYLGAGDVGDLRRRLREAA</sequence>
<dbReference type="FunFam" id="3.40.50.300:FF:000421">
    <property type="entry name" value="Branched-chain amino acid ABC transporter ATP-binding protein"/>
    <property type="match status" value="1"/>
</dbReference>
<keyword evidence="4 6" id="KW-0067">ATP-binding</keyword>
<protein>
    <submittedName>
        <fullName evidence="6">High-affinity branched-chain amino acid transport ATP-binding protein BRAF 5</fullName>
    </submittedName>
</protein>
<keyword evidence="2" id="KW-0472">Membrane</keyword>
<dbReference type="Pfam" id="PF12399">
    <property type="entry name" value="BCA_ABC_TP_C"/>
    <property type="match status" value="1"/>
</dbReference>
<dbReference type="InterPro" id="IPR032823">
    <property type="entry name" value="BCA_ABC_TP_C"/>
</dbReference>
<dbReference type="GO" id="GO:0005886">
    <property type="term" value="C:plasma membrane"/>
    <property type="evidence" value="ECO:0007669"/>
    <property type="project" value="TreeGrafter"/>
</dbReference>
<evidence type="ECO:0000313" key="6">
    <source>
        <dbReference type="EMBL" id="EHK67509.1"/>
    </source>
</evidence>
<gene>
    <name evidence="6" type="ORF">KYC_04422</name>
</gene>
<dbReference type="GO" id="GO:0005524">
    <property type="term" value="F:ATP binding"/>
    <property type="evidence" value="ECO:0007669"/>
    <property type="project" value="UniProtKB-KW"/>
</dbReference>
<dbReference type="Proteomes" id="UP000003113">
    <property type="component" value="Unassembled WGS sequence"/>
</dbReference>
<evidence type="ECO:0000256" key="1">
    <source>
        <dbReference type="ARBA" id="ARBA00022448"/>
    </source>
</evidence>
<dbReference type="SUPFAM" id="SSF52540">
    <property type="entry name" value="P-loop containing nucleoside triphosphate hydrolases"/>
    <property type="match status" value="1"/>
</dbReference>
<dbReference type="PANTHER" id="PTHR45772">
    <property type="entry name" value="CONSERVED COMPONENT OF ABC TRANSPORTER FOR NATURAL AMINO ACIDS-RELATED"/>
    <property type="match status" value="1"/>
</dbReference>
<dbReference type="CDD" id="cd03219">
    <property type="entry name" value="ABC_Mj1267_LivG_branched"/>
    <property type="match status" value="1"/>
</dbReference>
<evidence type="ECO:0000313" key="7">
    <source>
        <dbReference type="Proteomes" id="UP000003113"/>
    </source>
</evidence>
<dbReference type="InterPro" id="IPR027417">
    <property type="entry name" value="P-loop_NTPase"/>
</dbReference>
<keyword evidence="1" id="KW-0813">Transport</keyword>
<organism evidence="6 7">
    <name type="scientific">Achromobacter arsenitoxydans SY8</name>
    <dbReference type="NCBI Taxonomy" id="477184"/>
    <lineage>
        <taxon>Bacteria</taxon>
        <taxon>Pseudomonadati</taxon>
        <taxon>Pseudomonadota</taxon>
        <taxon>Betaproteobacteria</taxon>
        <taxon>Burkholderiales</taxon>
        <taxon>Alcaligenaceae</taxon>
        <taxon>Achromobacter</taxon>
    </lineage>
</organism>
<dbReference type="RefSeq" id="WP_008159211.1">
    <property type="nucleotide sequence ID" value="NZ_AGUF01000021.1"/>
</dbReference>
<dbReference type="Gene3D" id="3.40.50.300">
    <property type="entry name" value="P-loop containing nucleotide triphosphate hydrolases"/>
    <property type="match status" value="1"/>
</dbReference>
<feature type="domain" description="ABC transporter" evidence="5">
    <location>
        <begin position="11"/>
        <end position="260"/>
    </location>
</feature>
<dbReference type="AlphaFoldDB" id="H0F298"/>